<keyword evidence="7" id="KW-1133">Transmembrane helix</keyword>
<dbReference type="GO" id="GO:0004674">
    <property type="term" value="F:protein serine/threonine kinase activity"/>
    <property type="evidence" value="ECO:0007669"/>
    <property type="project" value="UniProtKB-KW"/>
</dbReference>
<dbReference type="Gene3D" id="1.10.510.10">
    <property type="entry name" value="Transferase(Phosphotransferase) domain 1"/>
    <property type="match status" value="1"/>
</dbReference>
<keyword evidence="7" id="KW-0812">Transmembrane</keyword>
<keyword evidence="10" id="KW-1185">Reference proteome</keyword>
<feature type="region of interest" description="Disordered" evidence="6">
    <location>
        <begin position="263"/>
        <end position="284"/>
    </location>
</feature>
<dbReference type="Proteomes" id="UP000530928">
    <property type="component" value="Unassembled WGS sequence"/>
</dbReference>
<keyword evidence="1" id="KW-0808">Transferase</keyword>
<dbReference type="PANTHER" id="PTHR43289">
    <property type="entry name" value="MITOGEN-ACTIVATED PROTEIN KINASE KINASE KINASE 20-RELATED"/>
    <property type="match status" value="1"/>
</dbReference>
<evidence type="ECO:0000313" key="9">
    <source>
        <dbReference type="EMBL" id="MBA2893522.1"/>
    </source>
</evidence>
<feature type="binding site" evidence="5">
    <location>
        <position position="35"/>
    </location>
    <ligand>
        <name>ATP</name>
        <dbReference type="ChEBI" id="CHEBI:30616"/>
    </ligand>
</feature>
<proteinExistence type="predicted"/>
<dbReference type="InterPro" id="IPR000719">
    <property type="entry name" value="Prot_kinase_dom"/>
</dbReference>
<evidence type="ECO:0000256" key="1">
    <source>
        <dbReference type="ARBA" id="ARBA00022679"/>
    </source>
</evidence>
<feature type="domain" description="Protein kinase" evidence="8">
    <location>
        <begin position="7"/>
        <end position="258"/>
    </location>
</feature>
<feature type="transmembrane region" description="Helical" evidence="7">
    <location>
        <begin position="290"/>
        <end position="312"/>
    </location>
</feature>
<keyword evidence="4 5" id="KW-0067">ATP-binding</keyword>
<keyword evidence="2 5" id="KW-0547">Nucleotide-binding</keyword>
<dbReference type="PROSITE" id="PS00108">
    <property type="entry name" value="PROTEIN_KINASE_ST"/>
    <property type="match status" value="1"/>
</dbReference>
<dbReference type="SMART" id="SM00220">
    <property type="entry name" value="S_TKc"/>
    <property type="match status" value="1"/>
</dbReference>
<evidence type="ECO:0000256" key="2">
    <source>
        <dbReference type="ARBA" id="ARBA00022741"/>
    </source>
</evidence>
<organism evidence="9 10">
    <name type="scientific">Nonomuraea soli</name>
    <dbReference type="NCBI Taxonomy" id="1032476"/>
    <lineage>
        <taxon>Bacteria</taxon>
        <taxon>Bacillati</taxon>
        <taxon>Actinomycetota</taxon>
        <taxon>Actinomycetes</taxon>
        <taxon>Streptosporangiales</taxon>
        <taxon>Streptosporangiaceae</taxon>
        <taxon>Nonomuraea</taxon>
    </lineage>
</organism>
<dbReference type="Gene3D" id="3.30.200.20">
    <property type="entry name" value="Phosphorylase Kinase, domain 1"/>
    <property type="match status" value="1"/>
</dbReference>
<evidence type="ECO:0000256" key="4">
    <source>
        <dbReference type="ARBA" id="ARBA00022840"/>
    </source>
</evidence>
<dbReference type="CDD" id="cd14014">
    <property type="entry name" value="STKc_PknB_like"/>
    <property type="match status" value="1"/>
</dbReference>
<comment type="caution">
    <text evidence="9">The sequence shown here is derived from an EMBL/GenBank/DDBJ whole genome shotgun (WGS) entry which is preliminary data.</text>
</comment>
<dbReference type="SUPFAM" id="SSF56112">
    <property type="entry name" value="Protein kinase-like (PK-like)"/>
    <property type="match status" value="1"/>
</dbReference>
<protein>
    <submittedName>
        <fullName evidence="9">Serine/threonine protein kinase</fullName>
    </submittedName>
</protein>
<dbReference type="InterPro" id="IPR011009">
    <property type="entry name" value="Kinase-like_dom_sf"/>
</dbReference>
<dbReference type="EMBL" id="JACDUR010000005">
    <property type="protein sequence ID" value="MBA2893522.1"/>
    <property type="molecule type" value="Genomic_DNA"/>
</dbReference>
<dbReference type="Gene3D" id="2.60.120.560">
    <property type="entry name" value="Exo-inulinase, domain 1"/>
    <property type="match status" value="1"/>
</dbReference>
<evidence type="ECO:0000256" key="6">
    <source>
        <dbReference type="SAM" id="MobiDB-lite"/>
    </source>
</evidence>
<dbReference type="PROSITE" id="PS50011">
    <property type="entry name" value="PROTEIN_KINASE_DOM"/>
    <property type="match status" value="1"/>
</dbReference>
<evidence type="ECO:0000259" key="8">
    <source>
        <dbReference type="PROSITE" id="PS50011"/>
    </source>
</evidence>
<dbReference type="RefSeq" id="WP_181612327.1">
    <property type="nucleotide sequence ID" value="NZ_BAABAM010000005.1"/>
</dbReference>
<dbReference type="InterPro" id="IPR008271">
    <property type="entry name" value="Ser/Thr_kinase_AS"/>
</dbReference>
<keyword evidence="3 9" id="KW-0418">Kinase</keyword>
<evidence type="ECO:0000256" key="5">
    <source>
        <dbReference type="PROSITE-ProRule" id="PRU10141"/>
    </source>
</evidence>
<gene>
    <name evidence="9" type="ORF">HNR30_004883</name>
</gene>
<dbReference type="InterPro" id="IPR017441">
    <property type="entry name" value="Protein_kinase_ATP_BS"/>
</dbReference>
<name>A0A7W0CM66_9ACTN</name>
<dbReference type="GO" id="GO:0005524">
    <property type="term" value="F:ATP binding"/>
    <property type="evidence" value="ECO:0007669"/>
    <property type="project" value="UniProtKB-UniRule"/>
</dbReference>
<reference evidence="9 10" key="1">
    <citation type="submission" date="2020-07" db="EMBL/GenBank/DDBJ databases">
        <title>Genomic Encyclopedia of Type Strains, Phase IV (KMG-IV): sequencing the most valuable type-strain genomes for metagenomic binning, comparative biology and taxonomic classification.</title>
        <authorList>
            <person name="Goeker M."/>
        </authorList>
    </citation>
    <scope>NUCLEOTIDE SEQUENCE [LARGE SCALE GENOMIC DNA]</scope>
    <source>
        <strain evidence="9 10">DSM 45533</strain>
    </source>
</reference>
<feature type="compositionally biased region" description="Polar residues" evidence="6">
    <location>
        <begin position="263"/>
        <end position="283"/>
    </location>
</feature>
<accession>A0A7W0CM66</accession>
<evidence type="ECO:0000256" key="3">
    <source>
        <dbReference type="ARBA" id="ARBA00022777"/>
    </source>
</evidence>
<dbReference type="PROSITE" id="PS00107">
    <property type="entry name" value="PROTEIN_KINASE_ATP"/>
    <property type="match status" value="1"/>
</dbReference>
<sequence>MNQIGRYRLLQVLGRGGMGTVYMAEDPQGTRVAVKVINPEFSQHEQFRMRFRREAEAAQRVRRFSTAAVLDADLAGDQLYVVTEYVPGPNLEEAVRQSGPLKGSNLDALAVSVATALTAIHGAGVVHRDLKPSNVLLSPIGPRVIDFGIARALDMLGGVTGTGELIGTPRYMAPEVLRGEPVSPACDVFSWGCLMTYAATGRAPFGGEALPAIVYQVLNTEPDLSGVEPGLRELVQAALVKDPQRRPTAQQLLDHLVGRQSQQTAQVNWQQSHTTPYTQSQAGKSGRKGMLIGAAAAIAVLAGGAVTAWALLTSSAPPNLPRVYGDDFTNASGDWRGTYNADSDNSYGYTNDGAYGLDAAQYSEEEFAQAPIPFLVGEPTATPMPTDSPTARVPDSVVVGVDATVKSVVGNGEYGLWCRGDGDGTYYEFAVSTAGEARIRKVVNQAGSNLESPVKVEGFKPREKNRLEASCEQAGGSVRLTLWINGKEVQRVEDSAGLAPGHVGMVSRVQKGSESVLKVVYDNFELRGSTAK</sequence>
<dbReference type="Pfam" id="PF00069">
    <property type="entry name" value="Pkinase"/>
    <property type="match status" value="1"/>
</dbReference>
<evidence type="ECO:0000313" key="10">
    <source>
        <dbReference type="Proteomes" id="UP000530928"/>
    </source>
</evidence>
<dbReference type="AlphaFoldDB" id="A0A7W0CM66"/>
<evidence type="ECO:0000256" key="7">
    <source>
        <dbReference type="SAM" id="Phobius"/>
    </source>
</evidence>
<keyword evidence="9" id="KW-0723">Serine/threonine-protein kinase</keyword>
<dbReference type="PANTHER" id="PTHR43289:SF34">
    <property type="entry name" value="SERINE_THREONINE-PROTEIN KINASE YBDM-RELATED"/>
    <property type="match status" value="1"/>
</dbReference>
<keyword evidence="7" id="KW-0472">Membrane</keyword>